<sequence length="271" mass="30563">MSSDSEDELAGGPHEERVNFLRNLVDRMEAEADHRLQKQFSVLYGVTSGLGVLLIVLTLVWITHFRNGFSVKDPSQEFYWHPMLMILGLVFIYAQSILTFRIARYAKKKVLKLTHATLHCLAFILSVIALKAVFDSHNYAKPPMPNLYSLHSWIGLVTVILFTYQFASGFVTFLFPGLSKTIRTCYLPFHTFFGAAIFTMVIVTALLGFAEKAIFSIPDYNQLGSEATLVNFMGVILLAFGLLVLYLVYNPTYKRLALAEDEITLVGRDSD</sequence>
<evidence type="ECO:0000256" key="1">
    <source>
        <dbReference type="ARBA" id="ARBA00001970"/>
    </source>
</evidence>
<reference evidence="13" key="1">
    <citation type="journal article" date="2016" name="Sci. Rep.">
        <title>Molecular characterization of firefly nuptial gifts: a multi-omics approach sheds light on postcopulatory sexual selection.</title>
        <authorList>
            <person name="Al-Wathiqui N."/>
            <person name="Fallon T.R."/>
            <person name="South A."/>
            <person name="Weng J.K."/>
            <person name="Lewis S.M."/>
        </authorList>
    </citation>
    <scope>NUCLEOTIDE SEQUENCE</scope>
</reference>
<evidence type="ECO:0000313" key="13">
    <source>
        <dbReference type="EMBL" id="JAV81560.1"/>
    </source>
</evidence>
<dbReference type="FunCoup" id="A0A1Y1MAH5">
    <property type="interactions" value="28"/>
</dbReference>
<keyword evidence="6" id="KW-0479">Metal-binding</keyword>
<dbReference type="Proteomes" id="UP000327044">
    <property type="component" value="Unassembled WGS sequence"/>
</dbReference>
<evidence type="ECO:0000256" key="9">
    <source>
        <dbReference type="ARBA" id="ARBA00023004"/>
    </source>
</evidence>
<dbReference type="SMART" id="SM00665">
    <property type="entry name" value="B561"/>
    <property type="match status" value="1"/>
</dbReference>
<dbReference type="InParanoid" id="A0A1Y1MAH5"/>
<evidence type="ECO:0000256" key="11">
    <source>
        <dbReference type="SAM" id="Phobius"/>
    </source>
</evidence>
<accession>A0A1Y1MAH5</accession>
<reference evidence="14" key="3">
    <citation type="submission" date="2019-08" db="EMBL/GenBank/DDBJ databases">
        <authorList>
            <consortium name="Photinus pyralis genome working group"/>
            <person name="Fallon T.R."/>
            <person name="Sander Lower S.E."/>
            <person name="Weng J.-K."/>
        </authorList>
    </citation>
    <scope>NUCLEOTIDE SEQUENCE</scope>
    <source>
        <strain evidence="14">1611_PpyrPB1</strain>
        <tissue evidence="14">Whole body</tissue>
    </source>
</reference>
<keyword evidence="7" id="KW-0249">Electron transport</keyword>
<dbReference type="FunFam" id="1.20.120.1770:FF:000001">
    <property type="entry name" value="Cytochrome b reductase 1"/>
    <property type="match status" value="1"/>
</dbReference>
<dbReference type="EMBL" id="VVIM01000011">
    <property type="protein sequence ID" value="KAB0791832.1"/>
    <property type="molecule type" value="Genomic_DNA"/>
</dbReference>
<dbReference type="Gene3D" id="1.20.120.1770">
    <property type="match status" value="1"/>
</dbReference>
<dbReference type="PROSITE" id="PS50939">
    <property type="entry name" value="CYTOCHROME_B561"/>
    <property type="match status" value="1"/>
</dbReference>
<feature type="domain" description="Cytochrome b561" evidence="12">
    <location>
        <begin position="46"/>
        <end position="249"/>
    </location>
</feature>
<feature type="transmembrane region" description="Helical" evidence="11">
    <location>
        <begin position="229"/>
        <end position="249"/>
    </location>
</feature>
<keyword evidence="5 11" id="KW-0812">Transmembrane</keyword>
<feature type="transmembrane region" description="Helical" evidence="11">
    <location>
        <begin position="83"/>
        <end position="103"/>
    </location>
</feature>
<keyword evidence="9" id="KW-0408">Iron</keyword>
<evidence type="ECO:0000256" key="6">
    <source>
        <dbReference type="ARBA" id="ARBA00022723"/>
    </source>
</evidence>
<evidence type="ECO:0000259" key="12">
    <source>
        <dbReference type="PROSITE" id="PS50939"/>
    </source>
</evidence>
<gene>
    <name evidence="14" type="ORF">PPYR_03632</name>
</gene>
<organism evidence="13">
    <name type="scientific">Photinus pyralis</name>
    <name type="common">Common eastern firefly</name>
    <name type="synonym">Lampyris pyralis</name>
    <dbReference type="NCBI Taxonomy" id="7054"/>
    <lineage>
        <taxon>Eukaryota</taxon>
        <taxon>Metazoa</taxon>
        <taxon>Ecdysozoa</taxon>
        <taxon>Arthropoda</taxon>
        <taxon>Hexapoda</taxon>
        <taxon>Insecta</taxon>
        <taxon>Pterygota</taxon>
        <taxon>Neoptera</taxon>
        <taxon>Endopterygota</taxon>
        <taxon>Coleoptera</taxon>
        <taxon>Polyphaga</taxon>
        <taxon>Elateriformia</taxon>
        <taxon>Elateroidea</taxon>
        <taxon>Lampyridae</taxon>
        <taxon>Lampyrinae</taxon>
        <taxon>Photinus</taxon>
    </lineage>
</organism>
<evidence type="ECO:0000256" key="10">
    <source>
        <dbReference type="ARBA" id="ARBA00023136"/>
    </source>
</evidence>
<keyword evidence="15" id="KW-1185">Reference proteome</keyword>
<comment type="cofactor">
    <cofactor evidence="1">
        <name>heme b</name>
        <dbReference type="ChEBI" id="CHEBI:60344"/>
    </cofactor>
</comment>
<dbReference type="OrthoDB" id="907479at2759"/>
<feature type="transmembrane region" description="Helical" evidence="11">
    <location>
        <begin position="154"/>
        <end position="175"/>
    </location>
</feature>
<evidence type="ECO:0000256" key="8">
    <source>
        <dbReference type="ARBA" id="ARBA00022989"/>
    </source>
</evidence>
<evidence type="ECO:0000256" key="3">
    <source>
        <dbReference type="ARBA" id="ARBA00022448"/>
    </source>
</evidence>
<keyword evidence="3" id="KW-0813">Transport</keyword>
<evidence type="ECO:0000256" key="4">
    <source>
        <dbReference type="ARBA" id="ARBA00022617"/>
    </source>
</evidence>
<protein>
    <recommendedName>
        <fullName evidence="12">Cytochrome b561 domain-containing protein</fullName>
    </recommendedName>
</protein>
<dbReference type="PANTHER" id="PTHR10106">
    <property type="entry name" value="CYTOCHROME B561-RELATED"/>
    <property type="match status" value="1"/>
</dbReference>
<keyword evidence="4" id="KW-0349">Heme</keyword>
<feature type="transmembrane region" description="Helical" evidence="11">
    <location>
        <begin position="42"/>
        <end position="63"/>
    </location>
</feature>
<keyword evidence="10 11" id="KW-0472">Membrane</keyword>
<evidence type="ECO:0000256" key="2">
    <source>
        <dbReference type="ARBA" id="ARBA00004141"/>
    </source>
</evidence>
<evidence type="ECO:0000256" key="7">
    <source>
        <dbReference type="ARBA" id="ARBA00022982"/>
    </source>
</evidence>
<keyword evidence="8 11" id="KW-1133">Transmembrane helix</keyword>
<dbReference type="InterPro" id="IPR043205">
    <property type="entry name" value="CYB561/CYBRD1-like"/>
</dbReference>
<feature type="transmembrane region" description="Helical" evidence="11">
    <location>
        <begin position="115"/>
        <end position="134"/>
    </location>
</feature>
<name>A0A1Y1MAH5_PHOPY</name>
<feature type="transmembrane region" description="Helical" evidence="11">
    <location>
        <begin position="187"/>
        <end position="209"/>
    </location>
</feature>
<dbReference type="GO" id="GO:0016491">
    <property type="term" value="F:oxidoreductase activity"/>
    <property type="evidence" value="ECO:0007669"/>
    <property type="project" value="InterPro"/>
</dbReference>
<dbReference type="Pfam" id="PF03188">
    <property type="entry name" value="Cytochrom_B561"/>
    <property type="match status" value="1"/>
</dbReference>
<dbReference type="PANTHER" id="PTHR10106:SF0">
    <property type="entry name" value="LD36721P"/>
    <property type="match status" value="1"/>
</dbReference>
<evidence type="ECO:0000313" key="15">
    <source>
        <dbReference type="Proteomes" id="UP000327044"/>
    </source>
</evidence>
<comment type="subcellular location">
    <subcellularLocation>
        <location evidence="2">Membrane</location>
        <topology evidence="2">Multi-pass membrane protein</topology>
    </subcellularLocation>
</comment>
<proteinExistence type="predicted"/>
<dbReference type="InterPro" id="IPR006593">
    <property type="entry name" value="Cyt_b561/ferric_Rdtase_TM"/>
</dbReference>
<dbReference type="GO" id="GO:0016020">
    <property type="term" value="C:membrane"/>
    <property type="evidence" value="ECO:0007669"/>
    <property type="project" value="UniProtKB-SubCell"/>
</dbReference>
<reference evidence="14 15" key="2">
    <citation type="journal article" date="2018" name="Elife">
        <title>Firefly genomes illuminate parallel origins of bioluminescence in beetles.</title>
        <authorList>
            <person name="Fallon T.R."/>
            <person name="Lower S.E."/>
            <person name="Chang C.H."/>
            <person name="Bessho-Uehara M."/>
            <person name="Martin G.J."/>
            <person name="Bewick A.J."/>
            <person name="Behringer M."/>
            <person name="Debat H.J."/>
            <person name="Wong I."/>
            <person name="Day J.C."/>
            <person name="Suvorov A."/>
            <person name="Silva C.J."/>
            <person name="Stanger-Hall K.F."/>
            <person name="Hall D.W."/>
            <person name="Schmitz R.J."/>
            <person name="Nelson D.R."/>
            <person name="Lewis S.M."/>
            <person name="Shigenobu S."/>
            <person name="Bybee S.M."/>
            <person name="Larracuente A.M."/>
            <person name="Oba Y."/>
            <person name="Weng J.K."/>
        </authorList>
    </citation>
    <scope>NUCLEOTIDE SEQUENCE [LARGE SCALE GENOMIC DNA]</scope>
    <source>
        <strain evidence="14">1611_PpyrPB1</strain>
        <tissue evidence="14">Whole body</tissue>
    </source>
</reference>
<dbReference type="EMBL" id="GEZM01038690">
    <property type="protein sequence ID" value="JAV81560.1"/>
    <property type="molecule type" value="Transcribed_RNA"/>
</dbReference>
<dbReference type="AlphaFoldDB" id="A0A1Y1MAH5"/>
<evidence type="ECO:0000256" key="5">
    <source>
        <dbReference type="ARBA" id="ARBA00022692"/>
    </source>
</evidence>
<evidence type="ECO:0000313" key="14">
    <source>
        <dbReference type="EMBL" id="KAB0791832.1"/>
    </source>
</evidence>
<dbReference type="GO" id="GO:0046872">
    <property type="term" value="F:metal ion binding"/>
    <property type="evidence" value="ECO:0007669"/>
    <property type="project" value="UniProtKB-KW"/>
</dbReference>